<dbReference type="AlphaFoldDB" id="A0A1K0GM23"/>
<proteinExistence type="predicted"/>
<dbReference type="PANTHER" id="PTHR43239">
    <property type="entry name" value="UPF0734 PROTEIN DDB_G0273871/DDB_G0273177"/>
    <property type="match status" value="1"/>
</dbReference>
<keyword evidence="4" id="KW-1185">Reference proteome</keyword>
<dbReference type="Pfam" id="PF05336">
    <property type="entry name" value="rhaM"/>
    <property type="match status" value="1"/>
</dbReference>
<sequence>MPRQEVLLLDISPDPSLISQYIDYHSIGNVPKPILDSIKYPGSGVISMRIFHFSDRLAMIMDVEDDFSFEKKAASDGGNPEVEKWEKTMEKFQREIKDPTGKQGGKWKRVELCFDLSEHFK</sequence>
<dbReference type="GO" id="GO:0016857">
    <property type="term" value="F:racemase and epimerase activity, acting on carbohydrates and derivatives"/>
    <property type="evidence" value="ECO:0007669"/>
    <property type="project" value="InterPro"/>
</dbReference>
<evidence type="ECO:0000313" key="3">
    <source>
        <dbReference type="Proteomes" id="UP000179920"/>
    </source>
</evidence>
<name>A0A1K0GM23_9BASI</name>
<accession>A0A1K0GM23</accession>
<dbReference type="SUPFAM" id="SSF54909">
    <property type="entry name" value="Dimeric alpha+beta barrel"/>
    <property type="match status" value="1"/>
</dbReference>
<dbReference type="Proteomes" id="UP000179920">
    <property type="component" value="Chromosome IV"/>
</dbReference>
<dbReference type="Proteomes" id="UP000658997">
    <property type="component" value="Unassembled WGS sequence"/>
</dbReference>
<gene>
    <name evidence="2" type="ORF">UBRO2_03758</name>
    <name evidence="1" type="ORF">UBRO_02214</name>
</gene>
<dbReference type="EMBL" id="LT558120">
    <property type="protein sequence ID" value="SAM79770.1"/>
    <property type="molecule type" value="Genomic_DNA"/>
</dbReference>
<protein>
    <submittedName>
        <fullName evidence="1">Related to L-fucose mutarotase</fullName>
    </submittedName>
</protein>
<reference evidence="1" key="2">
    <citation type="submission" date="2016-04" db="EMBL/GenBank/DDBJ databases">
        <authorList>
            <person name="Evans L.H."/>
            <person name="Alamgir A."/>
            <person name="Owens N."/>
            <person name="Weber N.D."/>
            <person name="Virtaneva K."/>
            <person name="Barbian K."/>
            <person name="Babar A."/>
            <person name="Rosenke K."/>
        </authorList>
    </citation>
    <scope>NUCLEOTIDE SEQUENCE</scope>
    <source>
        <strain evidence="1">UB2112</strain>
    </source>
</reference>
<dbReference type="PANTHER" id="PTHR43239:SF1">
    <property type="entry name" value="UPF0734 PROTEIN DDB_G0273871_DDB_G0273177"/>
    <property type="match status" value="1"/>
</dbReference>
<organism evidence="1 3">
    <name type="scientific">Ustilago bromivora</name>
    <dbReference type="NCBI Taxonomy" id="307758"/>
    <lineage>
        <taxon>Eukaryota</taxon>
        <taxon>Fungi</taxon>
        <taxon>Dikarya</taxon>
        <taxon>Basidiomycota</taxon>
        <taxon>Ustilaginomycotina</taxon>
        <taxon>Ustilaginomycetes</taxon>
        <taxon>Ustilaginales</taxon>
        <taxon>Ustilaginaceae</taxon>
        <taxon>Ustilago</taxon>
    </lineage>
</organism>
<evidence type="ECO:0000313" key="1">
    <source>
        <dbReference type="EMBL" id="SAM79770.1"/>
    </source>
</evidence>
<dbReference type="InterPro" id="IPR008000">
    <property type="entry name" value="Rham/fucose_mutarotase"/>
</dbReference>
<evidence type="ECO:0000313" key="4">
    <source>
        <dbReference type="Proteomes" id="UP000658997"/>
    </source>
</evidence>
<dbReference type="EMBL" id="ULHB01000075">
    <property type="protein sequence ID" value="SYW80490.1"/>
    <property type="molecule type" value="Genomic_DNA"/>
</dbReference>
<reference evidence="2" key="3">
    <citation type="submission" date="2018-08" db="EMBL/GenBank/DDBJ databases">
        <authorList>
            <person name="Guldener U."/>
        </authorList>
    </citation>
    <scope>NUCLEOTIDE SEQUENCE</scope>
    <source>
        <strain evidence="2">UB2</strain>
    </source>
</reference>
<dbReference type="InterPro" id="IPR011008">
    <property type="entry name" value="Dimeric_a/b-barrel"/>
</dbReference>
<dbReference type="OrthoDB" id="9981546at2759"/>
<dbReference type="InterPro" id="IPR052996">
    <property type="entry name" value="Carb_Metab_Mutarotase"/>
</dbReference>
<reference evidence="3" key="1">
    <citation type="submission" date="2016-04" db="EMBL/GenBank/DDBJ databases">
        <authorList>
            <person name="Guldener U."/>
            <person name="Guldener U."/>
        </authorList>
    </citation>
    <scope>NUCLEOTIDE SEQUENCE [LARGE SCALE GENOMIC DNA]</scope>
    <source>
        <strain evidence="3">UB2112</strain>
    </source>
</reference>
<evidence type="ECO:0000313" key="2">
    <source>
        <dbReference type="EMBL" id="SYW80490.1"/>
    </source>
</evidence>
<dbReference type="Gene3D" id="3.30.70.100">
    <property type="match status" value="1"/>
</dbReference>